<dbReference type="Gene3D" id="3.40.30.10">
    <property type="entry name" value="Glutaredoxin"/>
    <property type="match status" value="1"/>
</dbReference>
<gene>
    <name evidence="2" type="ORF">ACFSTG_14925</name>
</gene>
<dbReference type="Proteomes" id="UP001597468">
    <property type="component" value="Unassembled WGS sequence"/>
</dbReference>
<sequence>MFKISSLFKFLTGCFLFFFVFTSCKEEEKPLSVAEMQINSLQNDHDKWYRYHKTNIDLSSDFLPLGETGDTIGKKAFLEAIITGEFMVFARKPEGDREKYQLIRLREDADDGISYNIAADTYTEYRYLQMEGKTFPEFHFKDLNGRSFSSDELRGKTLVVKTWFIKCKPCIDEMPQLNELVKEYSDREDVVFLSLSDDPEEELEEFLSKTEFRYEVIPNSQPFTKDSLGLTMYPTHLIVDGEGKIRKVAHSAPKMIAFLRKFL</sequence>
<dbReference type="InterPro" id="IPR000866">
    <property type="entry name" value="AhpC/TSA"/>
</dbReference>
<dbReference type="PROSITE" id="PS51257">
    <property type="entry name" value="PROKAR_LIPOPROTEIN"/>
    <property type="match status" value="1"/>
</dbReference>
<dbReference type="SUPFAM" id="SSF52833">
    <property type="entry name" value="Thioredoxin-like"/>
    <property type="match status" value="1"/>
</dbReference>
<evidence type="ECO:0000313" key="2">
    <source>
        <dbReference type="EMBL" id="MFD2519200.1"/>
    </source>
</evidence>
<keyword evidence="3" id="KW-1185">Reference proteome</keyword>
<evidence type="ECO:0000313" key="3">
    <source>
        <dbReference type="Proteomes" id="UP001597468"/>
    </source>
</evidence>
<dbReference type="Pfam" id="PF00578">
    <property type="entry name" value="AhpC-TSA"/>
    <property type="match status" value="1"/>
</dbReference>
<dbReference type="RefSeq" id="WP_380755032.1">
    <property type="nucleotide sequence ID" value="NZ_JBHULT010000013.1"/>
</dbReference>
<proteinExistence type="predicted"/>
<dbReference type="InterPro" id="IPR050553">
    <property type="entry name" value="Thioredoxin_ResA/DsbE_sf"/>
</dbReference>
<dbReference type="InterPro" id="IPR036249">
    <property type="entry name" value="Thioredoxin-like_sf"/>
</dbReference>
<dbReference type="PANTHER" id="PTHR42852:SF13">
    <property type="entry name" value="PROTEIN DIPZ"/>
    <property type="match status" value="1"/>
</dbReference>
<accession>A0ABW5J3U0</accession>
<comment type="caution">
    <text evidence="2">The sequence shown here is derived from an EMBL/GenBank/DDBJ whole genome shotgun (WGS) entry which is preliminary data.</text>
</comment>
<dbReference type="PANTHER" id="PTHR42852">
    <property type="entry name" value="THIOL:DISULFIDE INTERCHANGE PROTEIN DSBE"/>
    <property type="match status" value="1"/>
</dbReference>
<name>A0ABW5J3U0_9FLAO</name>
<feature type="domain" description="Thioredoxin" evidence="1">
    <location>
        <begin position="129"/>
        <end position="263"/>
    </location>
</feature>
<dbReference type="InterPro" id="IPR013766">
    <property type="entry name" value="Thioredoxin_domain"/>
</dbReference>
<reference evidence="3" key="1">
    <citation type="journal article" date="2019" name="Int. J. Syst. Evol. Microbiol.">
        <title>The Global Catalogue of Microorganisms (GCM) 10K type strain sequencing project: providing services to taxonomists for standard genome sequencing and annotation.</title>
        <authorList>
            <consortium name="The Broad Institute Genomics Platform"/>
            <consortium name="The Broad Institute Genome Sequencing Center for Infectious Disease"/>
            <person name="Wu L."/>
            <person name="Ma J."/>
        </authorList>
    </citation>
    <scope>NUCLEOTIDE SEQUENCE [LARGE SCALE GENOMIC DNA]</scope>
    <source>
        <strain evidence="3">KCTC 42585</strain>
    </source>
</reference>
<dbReference type="PROSITE" id="PS51352">
    <property type="entry name" value="THIOREDOXIN_2"/>
    <property type="match status" value="1"/>
</dbReference>
<protein>
    <submittedName>
        <fullName evidence="2">TlpA family protein disulfide reductase</fullName>
    </submittedName>
</protein>
<dbReference type="CDD" id="cd02966">
    <property type="entry name" value="TlpA_like_family"/>
    <property type="match status" value="1"/>
</dbReference>
<dbReference type="EMBL" id="JBHULT010000013">
    <property type="protein sequence ID" value="MFD2519200.1"/>
    <property type="molecule type" value="Genomic_DNA"/>
</dbReference>
<organism evidence="2 3">
    <name type="scientific">Salinimicrobium flavum</name>
    <dbReference type="NCBI Taxonomy" id="1737065"/>
    <lineage>
        <taxon>Bacteria</taxon>
        <taxon>Pseudomonadati</taxon>
        <taxon>Bacteroidota</taxon>
        <taxon>Flavobacteriia</taxon>
        <taxon>Flavobacteriales</taxon>
        <taxon>Flavobacteriaceae</taxon>
        <taxon>Salinimicrobium</taxon>
    </lineage>
</organism>
<evidence type="ECO:0000259" key="1">
    <source>
        <dbReference type="PROSITE" id="PS51352"/>
    </source>
</evidence>